<sequence length="55" mass="6435">PIPLEAGASNSHFWRAFGRPRRRFNFNYRRTETNGSTTILTPMSTKCWHELALKI</sequence>
<name>A0A183CTM6_GLOPA</name>
<dbReference type="WBParaSite" id="GPLIN_001623400">
    <property type="protein sequence ID" value="GPLIN_001623400"/>
    <property type="gene ID" value="GPLIN_001623400"/>
</dbReference>
<accession>A0A183CTM6</accession>
<reference evidence="1" key="2">
    <citation type="submission" date="2014-05" db="EMBL/GenBank/DDBJ databases">
        <title>The genome and life-stage specific transcriptomes of Globodera pallida elucidate key aspects of plant parasitism by a cyst nematode.</title>
        <authorList>
            <person name="Cotton J.A."/>
            <person name="Lilley C.J."/>
            <person name="Jones L.M."/>
            <person name="Kikuchi T."/>
            <person name="Reid A.J."/>
            <person name="Thorpe P."/>
            <person name="Tsai I.J."/>
            <person name="Beasley H."/>
            <person name="Blok V."/>
            <person name="Cock P.J.A."/>
            <person name="Van den Akker S.E."/>
            <person name="Holroyd N."/>
            <person name="Hunt M."/>
            <person name="Mantelin S."/>
            <person name="Naghra H."/>
            <person name="Pain A."/>
            <person name="Palomares-Rius J.E."/>
            <person name="Zarowiecki M."/>
            <person name="Berriman M."/>
            <person name="Jones J.T."/>
            <person name="Urwin P.E."/>
        </authorList>
    </citation>
    <scope>NUCLEOTIDE SEQUENCE [LARGE SCALE GENOMIC DNA]</scope>
    <source>
        <strain evidence="1">Lindley</strain>
    </source>
</reference>
<reference evidence="1" key="1">
    <citation type="submission" date="2013-12" db="EMBL/GenBank/DDBJ databases">
        <authorList>
            <person name="Aslett M."/>
        </authorList>
    </citation>
    <scope>NUCLEOTIDE SEQUENCE [LARGE SCALE GENOMIC DNA]</scope>
    <source>
        <strain evidence="1">Lindley</strain>
    </source>
</reference>
<evidence type="ECO:0000313" key="2">
    <source>
        <dbReference type="WBParaSite" id="GPLIN_001623400"/>
    </source>
</evidence>
<proteinExistence type="predicted"/>
<dbReference type="Proteomes" id="UP000050741">
    <property type="component" value="Unassembled WGS sequence"/>
</dbReference>
<protein>
    <submittedName>
        <fullName evidence="2">Uncharacterized protein</fullName>
    </submittedName>
</protein>
<organism evidence="1 2">
    <name type="scientific">Globodera pallida</name>
    <name type="common">Potato cyst nematode worm</name>
    <name type="synonym">Heterodera pallida</name>
    <dbReference type="NCBI Taxonomy" id="36090"/>
    <lineage>
        <taxon>Eukaryota</taxon>
        <taxon>Metazoa</taxon>
        <taxon>Ecdysozoa</taxon>
        <taxon>Nematoda</taxon>
        <taxon>Chromadorea</taxon>
        <taxon>Rhabditida</taxon>
        <taxon>Tylenchina</taxon>
        <taxon>Tylenchomorpha</taxon>
        <taxon>Tylenchoidea</taxon>
        <taxon>Heteroderidae</taxon>
        <taxon>Heteroderinae</taxon>
        <taxon>Globodera</taxon>
    </lineage>
</organism>
<evidence type="ECO:0000313" key="1">
    <source>
        <dbReference type="Proteomes" id="UP000050741"/>
    </source>
</evidence>
<dbReference type="AlphaFoldDB" id="A0A183CTM6"/>
<reference evidence="2" key="3">
    <citation type="submission" date="2016-06" db="UniProtKB">
        <authorList>
            <consortium name="WormBaseParasite"/>
        </authorList>
    </citation>
    <scope>IDENTIFICATION</scope>
</reference>
<keyword evidence="1" id="KW-1185">Reference proteome</keyword>